<evidence type="ECO:0000256" key="5">
    <source>
        <dbReference type="ARBA" id="ARBA00022598"/>
    </source>
</evidence>
<keyword evidence="6 13" id="KW-0547">Nucleotide-binding</keyword>
<dbReference type="RefSeq" id="WP_304071488.1">
    <property type="nucleotide sequence ID" value="NZ_JABZRA010000062.1"/>
</dbReference>
<keyword evidence="8 13" id="KW-0067">ATP-binding</keyword>
<dbReference type="PROSITE" id="PS00184">
    <property type="entry name" value="GARS"/>
    <property type="match status" value="1"/>
</dbReference>
<feature type="domain" description="ATP-grasp" evidence="14">
    <location>
        <begin position="104"/>
        <end position="309"/>
    </location>
</feature>
<dbReference type="PROSITE" id="PS50975">
    <property type="entry name" value="ATP_GRASP"/>
    <property type="match status" value="1"/>
</dbReference>
<dbReference type="GO" id="GO:0005524">
    <property type="term" value="F:ATP binding"/>
    <property type="evidence" value="ECO:0007669"/>
    <property type="project" value="UniProtKB-UniRule"/>
</dbReference>
<comment type="pathway">
    <text evidence="3 12">Purine metabolism; IMP biosynthesis via de novo pathway; N(1)-(5-phospho-D-ribosyl)glycinamide from 5-phospho-alpha-D-ribose 1-diphosphate: step 2/2.</text>
</comment>
<dbReference type="Gene3D" id="3.30.1490.20">
    <property type="entry name" value="ATP-grasp fold, A domain"/>
    <property type="match status" value="1"/>
</dbReference>
<gene>
    <name evidence="12 15" type="primary">purD</name>
    <name evidence="15" type="ORF">HXM90_05370</name>
</gene>
<dbReference type="InterPro" id="IPR013815">
    <property type="entry name" value="ATP_grasp_subdomain_1"/>
</dbReference>
<proteinExistence type="inferred from homology"/>
<dbReference type="InterPro" id="IPR037123">
    <property type="entry name" value="PRibGlycinamide_synth_C_sf"/>
</dbReference>
<dbReference type="EMBL" id="JABZRA010000062">
    <property type="protein sequence ID" value="MBF1272835.1"/>
    <property type="molecule type" value="Genomic_DNA"/>
</dbReference>
<evidence type="ECO:0000256" key="8">
    <source>
        <dbReference type="ARBA" id="ARBA00022840"/>
    </source>
</evidence>
<dbReference type="InterPro" id="IPR016185">
    <property type="entry name" value="PreATP-grasp_dom_sf"/>
</dbReference>
<dbReference type="GO" id="GO:0046872">
    <property type="term" value="F:metal ion binding"/>
    <property type="evidence" value="ECO:0007669"/>
    <property type="project" value="InterPro"/>
</dbReference>
<dbReference type="AlphaFoldDB" id="A0A930GVU3"/>
<evidence type="ECO:0000256" key="9">
    <source>
        <dbReference type="ARBA" id="ARBA00038345"/>
    </source>
</evidence>
<dbReference type="PANTHER" id="PTHR43472:SF1">
    <property type="entry name" value="PHOSPHORIBOSYLAMINE--GLYCINE LIGASE, CHLOROPLASTIC"/>
    <property type="match status" value="1"/>
</dbReference>
<dbReference type="Gene3D" id="3.40.50.20">
    <property type="match status" value="1"/>
</dbReference>
<dbReference type="InterPro" id="IPR020562">
    <property type="entry name" value="PRibGlycinamide_synth_N"/>
</dbReference>
<dbReference type="Pfam" id="PF02843">
    <property type="entry name" value="GARS_C"/>
    <property type="match status" value="1"/>
</dbReference>
<evidence type="ECO:0000313" key="16">
    <source>
        <dbReference type="Proteomes" id="UP000775770"/>
    </source>
</evidence>
<dbReference type="SUPFAM" id="SSF56059">
    <property type="entry name" value="Glutathione synthetase ATP-binding domain-like"/>
    <property type="match status" value="1"/>
</dbReference>
<dbReference type="InterPro" id="IPR011761">
    <property type="entry name" value="ATP-grasp"/>
</dbReference>
<dbReference type="Gene3D" id="3.30.470.20">
    <property type="entry name" value="ATP-grasp fold, B domain"/>
    <property type="match status" value="1"/>
</dbReference>
<evidence type="ECO:0000259" key="14">
    <source>
        <dbReference type="PROSITE" id="PS50975"/>
    </source>
</evidence>
<evidence type="ECO:0000256" key="2">
    <source>
        <dbReference type="ARBA" id="ARBA00001946"/>
    </source>
</evidence>
<evidence type="ECO:0000256" key="10">
    <source>
        <dbReference type="ARBA" id="ARBA00042242"/>
    </source>
</evidence>
<dbReference type="PANTHER" id="PTHR43472">
    <property type="entry name" value="PHOSPHORIBOSYLAMINE--GLYCINE LIGASE"/>
    <property type="match status" value="1"/>
</dbReference>
<dbReference type="InterPro" id="IPR020559">
    <property type="entry name" value="PRibGlycinamide_synth_CS"/>
</dbReference>
<dbReference type="InterPro" id="IPR020560">
    <property type="entry name" value="PRibGlycinamide_synth_C-dom"/>
</dbReference>
<sequence length="414" mass="45978">MRVLVVGNGGREDALCKKLQESPLCEKLYCCPGNGGTARYAENLSLGNNEEIVKFAKEHVDFVVVGPEKPLCEGIVDALEEAGIKAFGPKKKAAQLEGSKDFTKRFLEKYALPTARYKTVYSFEEAVEALQGFSYPLVIKADGLCAGKGVGIFQELAQAKQYLEELFVKKIFGEEAKKVVIEEFLDGKEASLLCVVSGNQLFPLESARDYKRIYDGDLGDNTGGVGCYSPNELFTAEIKEKIGKVLKKISYGLEQEGLEYSGILFIGFMIIRGEPKILEFNVRFGDPETEVILPRLESDLLCIMDKAISHSLREEDFQWSEKTCMTVVMTSKGYPHAYEKHKRITGEITDPSVFVYHNNTVLEDGVAYSDGGRVLSVTTMADSLSACREKIYAHIGEIHFEGATYRKDIGILIK</sequence>
<dbReference type="Gene3D" id="3.90.600.10">
    <property type="entry name" value="Phosphoribosylglycinamide synthetase, C-terminal domain"/>
    <property type="match status" value="1"/>
</dbReference>
<evidence type="ECO:0000313" key="15">
    <source>
        <dbReference type="EMBL" id="MBF1272835.1"/>
    </source>
</evidence>
<comment type="cofactor">
    <cofactor evidence="2">
        <name>Mg(2+)</name>
        <dbReference type="ChEBI" id="CHEBI:18420"/>
    </cofactor>
</comment>
<name>A0A930GVU3_9FIRM</name>
<evidence type="ECO:0000256" key="1">
    <source>
        <dbReference type="ARBA" id="ARBA00001936"/>
    </source>
</evidence>
<dbReference type="SMART" id="SM01210">
    <property type="entry name" value="GARS_C"/>
    <property type="match status" value="1"/>
</dbReference>
<dbReference type="NCBIfam" id="TIGR00877">
    <property type="entry name" value="purD"/>
    <property type="match status" value="1"/>
</dbReference>
<dbReference type="HAMAP" id="MF_00138">
    <property type="entry name" value="GARS"/>
    <property type="match status" value="1"/>
</dbReference>
<dbReference type="GO" id="GO:0004637">
    <property type="term" value="F:phosphoribosylamine-glycine ligase activity"/>
    <property type="evidence" value="ECO:0007669"/>
    <property type="project" value="UniProtKB-UniRule"/>
</dbReference>
<dbReference type="InterPro" id="IPR000115">
    <property type="entry name" value="PRibGlycinamide_synth"/>
</dbReference>
<accession>A0A930GVU3</accession>
<comment type="cofactor">
    <cofactor evidence="1">
        <name>Mn(2+)</name>
        <dbReference type="ChEBI" id="CHEBI:29035"/>
    </cofactor>
</comment>
<evidence type="ECO:0000256" key="12">
    <source>
        <dbReference type="HAMAP-Rule" id="MF_00138"/>
    </source>
</evidence>
<dbReference type="GO" id="GO:0006189">
    <property type="term" value="P:'de novo' IMP biosynthetic process"/>
    <property type="evidence" value="ECO:0007669"/>
    <property type="project" value="UniProtKB-UniRule"/>
</dbReference>
<dbReference type="Proteomes" id="UP000775770">
    <property type="component" value="Unassembled WGS sequence"/>
</dbReference>
<comment type="catalytic activity">
    <reaction evidence="12">
        <text>5-phospho-beta-D-ribosylamine + glycine + ATP = N(1)-(5-phospho-beta-D-ribosyl)glycinamide + ADP + phosphate + H(+)</text>
        <dbReference type="Rhea" id="RHEA:17453"/>
        <dbReference type="ChEBI" id="CHEBI:15378"/>
        <dbReference type="ChEBI" id="CHEBI:30616"/>
        <dbReference type="ChEBI" id="CHEBI:43474"/>
        <dbReference type="ChEBI" id="CHEBI:57305"/>
        <dbReference type="ChEBI" id="CHEBI:58681"/>
        <dbReference type="ChEBI" id="CHEBI:143788"/>
        <dbReference type="ChEBI" id="CHEBI:456216"/>
        <dbReference type="EC" id="6.3.4.13"/>
    </reaction>
</comment>
<dbReference type="InterPro" id="IPR011054">
    <property type="entry name" value="Rudment_hybrid_motif"/>
</dbReference>
<dbReference type="SUPFAM" id="SSF52440">
    <property type="entry name" value="PreATP-grasp domain"/>
    <property type="match status" value="1"/>
</dbReference>
<dbReference type="SUPFAM" id="SSF51246">
    <property type="entry name" value="Rudiment single hybrid motif"/>
    <property type="match status" value="1"/>
</dbReference>
<protein>
    <recommendedName>
        <fullName evidence="4 12">Phosphoribosylamine--glycine ligase</fullName>
        <ecNumber evidence="4 12">6.3.4.13</ecNumber>
    </recommendedName>
    <alternativeName>
        <fullName evidence="12">GARS</fullName>
    </alternativeName>
    <alternativeName>
        <fullName evidence="10 12">Glycinamide ribonucleotide synthetase</fullName>
    </alternativeName>
    <alternativeName>
        <fullName evidence="11 12">Phosphoribosylglycinamide synthetase</fullName>
    </alternativeName>
</protein>
<dbReference type="Pfam" id="PF02844">
    <property type="entry name" value="GARS_N"/>
    <property type="match status" value="1"/>
</dbReference>
<evidence type="ECO:0000256" key="3">
    <source>
        <dbReference type="ARBA" id="ARBA00005174"/>
    </source>
</evidence>
<keyword evidence="7 12" id="KW-0658">Purine biosynthesis</keyword>
<evidence type="ECO:0000256" key="6">
    <source>
        <dbReference type="ARBA" id="ARBA00022741"/>
    </source>
</evidence>
<comment type="similarity">
    <text evidence="9 12">Belongs to the GARS family.</text>
</comment>
<dbReference type="GO" id="GO:0009113">
    <property type="term" value="P:purine nucleobase biosynthetic process"/>
    <property type="evidence" value="ECO:0007669"/>
    <property type="project" value="InterPro"/>
</dbReference>
<reference evidence="15" key="1">
    <citation type="submission" date="2020-04" db="EMBL/GenBank/DDBJ databases">
        <title>Deep metagenomics examines the oral microbiome during advanced dental caries in children, revealing novel taxa and co-occurrences with host molecules.</title>
        <authorList>
            <person name="Baker J.L."/>
            <person name="Morton J.T."/>
            <person name="Dinis M."/>
            <person name="Alvarez R."/>
            <person name="Tran N.C."/>
            <person name="Knight R."/>
            <person name="Edlund A."/>
        </authorList>
    </citation>
    <scope>NUCLEOTIDE SEQUENCE</scope>
    <source>
        <strain evidence="15">JCVI_38_bin.19</strain>
    </source>
</reference>
<evidence type="ECO:0000256" key="13">
    <source>
        <dbReference type="PROSITE-ProRule" id="PRU00409"/>
    </source>
</evidence>
<comment type="caution">
    <text evidence="15">The sequence shown here is derived from an EMBL/GenBank/DDBJ whole genome shotgun (WGS) entry which is preliminary data.</text>
</comment>
<evidence type="ECO:0000256" key="7">
    <source>
        <dbReference type="ARBA" id="ARBA00022755"/>
    </source>
</evidence>
<keyword evidence="5 12" id="KW-0436">Ligase</keyword>
<evidence type="ECO:0000256" key="11">
    <source>
        <dbReference type="ARBA" id="ARBA00042864"/>
    </source>
</evidence>
<evidence type="ECO:0000256" key="4">
    <source>
        <dbReference type="ARBA" id="ARBA00013255"/>
    </source>
</evidence>
<dbReference type="Pfam" id="PF01071">
    <property type="entry name" value="GARS_A"/>
    <property type="match status" value="1"/>
</dbReference>
<dbReference type="SMART" id="SM01209">
    <property type="entry name" value="GARS_A"/>
    <property type="match status" value="1"/>
</dbReference>
<dbReference type="EC" id="6.3.4.13" evidence="4 12"/>
<dbReference type="InterPro" id="IPR020561">
    <property type="entry name" value="PRibGlycinamid_synth_ATP-grasp"/>
</dbReference>
<organism evidence="15 16">
    <name type="scientific">Oribacterium sinus</name>
    <dbReference type="NCBI Taxonomy" id="237576"/>
    <lineage>
        <taxon>Bacteria</taxon>
        <taxon>Bacillati</taxon>
        <taxon>Bacillota</taxon>
        <taxon>Clostridia</taxon>
        <taxon>Lachnospirales</taxon>
        <taxon>Lachnospiraceae</taxon>
        <taxon>Oribacterium</taxon>
    </lineage>
</organism>